<dbReference type="InterPro" id="IPR000073">
    <property type="entry name" value="AB_hydrolase_1"/>
</dbReference>
<name>E8RQQ6_ASTEC</name>
<comment type="catalytic activity">
    <reaction evidence="11">
        <text>mycophenolic acid O-acyl-beta-D-glucuronide + H2O = mycophenolate + D-glucuronate + H(+)</text>
        <dbReference type="Rhea" id="RHEA:34179"/>
        <dbReference type="ChEBI" id="CHEBI:15377"/>
        <dbReference type="ChEBI" id="CHEBI:15378"/>
        <dbReference type="ChEBI" id="CHEBI:58720"/>
        <dbReference type="ChEBI" id="CHEBI:62932"/>
        <dbReference type="ChEBI" id="CHEBI:66982"/>
        <dbReference type="EC" id="3.1.1.93"/>
    </reaction>
    <physiologicalReaction direction="left-to-right" evidence="11">
        <dbReference type="Rhea" id="RHEA:34180"/>
    </physiologicalReaction>
</comment>
<dbReference type="AlphaFoldDB" id="E8RQQ6"/>
<evidence type="ECO:0000256" key="3">
    <source>
        <dbReference type="ARBA" id="ARBA00022946"/>
    </source>
</evidence>
<dbReference type="STRING" id="573065.Astex_1618"/>
<evidence type="ECO:0000313" key="13">
    <source>
        <dbReference type="EMBL" id="ADU13284.1"/>
    </source>
</evidence>
<gene>
    <name evidence="13" type="ordered locus">Astex_1618</name>
</gene>
<dbReference type="PANTHER" id="PTHR16138">
    <property type="entry name" value="MYCOPHENOLIC ACID ACYL-GLUCURONIDE ESTERASE, MITOCHONDRIAL"/>
    <property type="match status" value="1"/>
</dbReference>
<dbReference type="SUPFAM" id="SSF53474">
    <property type="entry name" value="alpha/beta-Hydrolases"/>
    <property type="match status" value="1"/>
</dbReference>
<dbReference type="InterPro" id="IPR029058">
    <property type="entry name" value="AB_hydrolase_fold"/>
</dbReference>
<comment type="function">
    <text evidence="9">Acts as an acyl-protein thioesterase that hydrolyzes fatty acids from acylated residues in proteins. Regulates the mitochondrial S-depalmitoylation of the nucleophilic active site residue of peroxiredoxin-5/PRDX5, a key antioxidant protein, therefore modulating mitochondrial antioxidant ability. Also catalyzes the deglucuronidation of mycophenolic acid acyl-glucuronide, an active metabolite of the immunosuppressant drug mycophenolate.</text>
</comment>
<dbReference type="HOGENOM" id="CLU_066961_0_0_5"/>
<dbReference type="KEGG" id="aex:Astex_1618"/>
<evidence type="ECO:0000256" key="11">
    <source>
        <dbReference type="ARBA" id="ARBA00047972"/>
    </source>
</evidence>
<dbReference type="EC" id="3.1.1.93" evidence="4"/>
<feature type="domain" description="AB hydrolase-1" evidence="12">
    <location>
        <begin position="63"/>
        <end position="156"/>
    </location>
</feature>
<reference evidence="14" key="1">
    <citation type="submission" date="2010-12" db="EMBL/GenBank/DDBJ databases">
        <title>Complete sequence of chromosome 1 of Asticcacaulis excentricus CB 48.</title>
        <authorList>
            <consortium name="US DOE Joint Genome Institute"/>
            <person name="Lucas S."/>
            <person name="Copeland A."/>
            <person name="Lapidus A."/>
            <person name="Cheng J.-F."/>
            <person name="Bruce D."/>
            <person name="Goodwin L."/>
            <person name="Pitluck S."/>
            <person name="Teshima H."/>
            <person name="Davenport K."/>
            <person name="Detter J.C."/>
            <person name="Han C."/>
            <person name="Tapia R."/>
            <person name="Land M."/>
            <person name="Hauser L."/>
            <person name="Jeffries C."/>
            <person name="Kyrpides N."/>
            <person name="Ivanova N."/>
            <person name="Ovchinnikova G."/>
            <person name="Brun Y.V."/>
            <person name="Woyke T."/>
        </authorList>
    </citation>
    <scope>NUCLEOTIDE SEQUENCE [LARGE SCALE GENOMIC DNA]</scope>
    <source>
        <strain evidence="14">ATCC 15261 / DSM 4724 / KCTC 12464 / NCIMB 9791 / VKM B-1370 / CB 48</strain>
    </source>
</reference>
<evidence type="ECO:0000256" key="7">
    <source>
        <dbReference type="ARBA" id="ARBA00042645"/>
    </source>
</evidence>
<evidence type="ECO:0000313" key="14">
    <source>
        <dbReference type="Proteomes" id="UP000001492"/>
    </source>
</evidence>
<protein>
    <recommendedName>
        <fullName evidence="5">Palmitoyl-protein thioesterase ABHD10, mitochondrial</fullName>
        <ecNumber evidence="4">3.1.1.93</ecNumber>
        <ecNumber evidence="1">3.1.2.22</ecNumber>
    </recommendedName>
    <alternativeName>
        <fullName evidence="7">Acyl-protein thioesterase ABHD10</fullName>
    </alternativeName>
    <alternativeName>
        <fullName evidence="8">Alpha/beta hydrolase domain-containing protein 10</fullName>
    </alternativeName>
    <alternativeName>
        <fullName evidence="6">Mycophenolic acid acyl-glucuronide esterase, mitochondrial</fullName>
    </alternativeName>
</protein>
<evidence type="ECO:0000256" key="6">
    <source>
        <dbReference type="ARBA" id="ARBA00041520"/>
    </source>
</evidence>
<evidence type="ECO:0000256" key="8">
    <source>
        <dbReference type="ARBA" id="ARBA00042704"/>
    </source>
</evidence>
<dbReference type="GO" id="GO:0008474">
    <property type="term" value="F:palmitoyl-(protein) hydrolase activity"/>
    <property type="evidence" value="ECO:0007669"/>
    <property type="project" value="UniProtKB-EC"/>
</dbReference>
<sequence>MGGISACSRGSGQLRLMRMSTEPNQDSTQFLNESIAYRHIRGKGPTVLWLGGFKSDMTGSKAEALAQTARPEGWDFLRFDYAAHGESAGRWEDARVGQWRQNVLDIVDHLTDGPLLIIGSSMGGWMASLLMRDRPERVKAAVLIAPAPDFATELMLPSLSPEDRRALEISGFFHLRGYDYDVPMSQAFFDEARVHRVLDQPLVFDGPVRILHGLEDEVVPWQHSLRLAQHLSSKDVTLELIKGGDHRLSSPADLQRLVHTVRALRPLAKP</sequence>
<dbReference type="eggNOG" id="COG1073">
    <property type="taxonomic scope" value="Bacteria"/>
</dbReference>
<dbReference type="Proteomes" id="UP000001492">
    <property type="component" value="Chromosome 1"/>
</dbReference>
<evidence type="ECO:0000256" key="2">
    <source>
        <dbReference type="ARBA" id="ARBA00022801"/>
    </source>
</evidence>
<evidence type="ECO:0000256" key="4">
    <source>
        <dbReference type="ARBA" id="ARBA00039132"/>
    </source>
</evidence>
<keyword evidence="14" id="KW-1185">Reference proteome</keyword>
<dbReference type="Gene3D" id="3.40.50.1820">
    <property type="entry name" value="alpha/beta hydrolase"/>
    <property type="match status" value="1"/>
</dbReference>
<accession>E8RQQ6</accession>
<comment type="catalytic activity">
    <reaction evidence="10">
        <text>S-hexadecanoyl-L-cysteinyl-[protein] + H2O = L-cysteinyl-[protein] + hexadecanoate + H(+)</text>
        <dbReference type="Rhea" id="RHEA:19233"/>
        <dbReference type="Rhea" id="RHEA-COMP:10131"/>
        <dbReference type="Rhea" id="RHEA-COMP:11032"/>
        <dbReference type="ChEBI" id="CHEBI:7896"/>
        <dbReference type="ChEBI" id="CHEBI:15377"/>
        <dbReference type="ChEBI" id="CHEBI:15378"/>
        <dbReference type="ChEBI" id="CHEBI:29950"/>
        <dbReference type="ChEBI" id="CHEBI:74151"/>
        <dbReference type="EC" id="3.1.2.22"/>
    </reaction>
    <physiologicalReaction direction="left-to-right" evidence="10">
        <dbReference type="Rhea" id="RHEA:19234"/>
    </physiologicalReaction>
</comment>
<dbReference type="EC" id="3.1.2.22" evidence="1"/>
<dbReference type="GO" id="GO:0102390">
    <property type="term" value="F:mycophenolic acid acyl-glucuronide esterase activity"/>
    <property type="evidence" value="ECO:0007669"/>
    <property type="project" value="UniProtKB-EC"/>
</dbReference>
<dbReference type="PANTHER" id="PTHR16138:SF7">
    <property type="entry name" value="PALMITOYL-PROTEIN THIOESTERASE ABHD10, MITOCHONDRIAL"/>
    <property type="match status" value="1"/>
</dbReference>
<dbReference type="InterPro" id="IPR052382">
    <property type="entry name" value="ABHD10_acyl-thioesterase"/>
</dbReference>
<evidence type="ECO:0000256" key="5">
    <source>
        <dbReference type="ARBA" id="ARBA00039314"/>
    </source>
</evidence>
<evidence type="ECO:0000256" key="1">
    <source>
        <dbReference type="ARBA" id="ARBA00012423"/>
    </source>
</evidence>
<dbReference type="Pfam" id="PF00561">
    <property type="entry name" value="Abhydrolase_1"/>
    <property type="match status" value="1"/>
</dbReference>
<evidence type="ECO:0000259" key="12">
    <source>
        <dbReference type="Pfam" id="PF00561"/>
    </source>
</evidence>
<dbReference type="EMBL" id="CP002395">
    <property type="protein sequence ID" value="ADU13284.1"/>
    <property type="molecule type" value="Genomic_DNA"/>
</dbReference>
<evidence type="ECO:0000256" key="10">
    <source>
        <dbReference type="ARBA" id="ARBA00047409"/>
    </source>
</evidence>
<organism evidence="13 14">
    <name type="scientific">Asticcacaulis excentricus (strain ATCC 15261 / DSM 4724 / KCTC 12464 / NCIMB 9791 / VKM B-1370 / CB 48)</name>
    <dbReference type="NCBI Taxonomy" id="573065"/>
    <lineage>
        <taxon>Bacteria</taxon>
        <taxon>Pseudomonadati</taxon>
        <taxon>Pseudomonadota</taxon>
        <taxon>Alphaproteobacteria</taxon>
        <taxon>Caulobacterales</taxon>
        <taxon>Caulobacteraceae</taxon>
        <taxon>Asticcacaulis</taxon>
    </lineage>
</organism>
<proteinExistence type="predicted"/>
<keyword evidence="3" id="KW-0809">Transit peptide</keyword>
<keyword evidence="2 13" id="KW-0378">Hydrolase</keyword>
<evidence type="ECO:0000256" key="9">
    <source>
        <dbReference type="ARBA" id="ARBA00046047"/>
    </source>
</evidence>